<proteinExistence type="predicted"/>
<evidence type="ECO:0000313" key="1">
    <source>
        <dbReference type="EnsemblMetazoa" id="MDOA002940-PB"/>
    </source>
</evidence>
<gene>
    <name evidence="1" type="primary">101889558</name>
</gene>
<name>A0A1I8MAN2_MUSDO</name>
<organism evidence="1">
    <name type="scientific">Musca domestica</name>
    <name type="common">House fly</name>
    <dbReference type="NCBI Taxonomy" id="7370"/>
    <lineage>
        <taxon>Eukaryota</taxon>
        <taxon>Metazoa</taxon>
        <taxon>Ecdysozoa</taxon>
        <taxon>Arthropoda</taxon>
        <taxon>Hexapoda</taxon>
        <taxon>Insecta</taxon>
        <taxon>Pterygota</taxon>
        <taxon>Neoptera</taxon>
        <taxon>Endopterygota</taxon>
        <taxon>Diptera</taxon>
        <taxon>Brachycera</taxon>
        <taxon>Muscomorpha</taxon>
        <taxon>Muscoidea</taxon>
        <taxon>Muscidae</taxon>
        <taxon>Musca</taxon>
    </lineage>
</organism>
<protein>
    <submittedName>
        <fullName evidence="1">Uncharacterized protein</fullName>
    </submittedName>
</protein>
<dbReference type="EnsemblMetazoa" id="MDOA002940-RB">
    <property type="protein sequence ID" value="MDOA002940-PB"/>
    <property type="gene ID" value="MDOA002940"/>
</dbReference>
<dbReference type="OrthoDB" id="7852576at2759"/>
<dbReference type="VEuPathDB" id="VectorBase:MDOMA2_014819"/>
<accession>A0A1I8MAN2</accession>
<reference evidence="1" key="1">
    <citation type="submission" date="2020-05" db="UniProtKB">
        <authorList>
            <consortium name="EnsemblMetazoa"/>
        </authorList>
    </citation>
    <scope>IDENTIFICATION</scope>
    <source>
        <strain evidence="1">Aabys</strain>
    </source>
</reference>
<dbReference type="AlphaFoldDB" id="A0A1I8MAN2"/>
<sequence length="70" mass="8114">MEVALETEYITSLDDLQKSCRICLKKGDINIWNHKIKVCEEDTYTDAIELINIFSDTILSPFYVGSAWRI</sequence>
<dbReference type="VEuPathDB" id="VectorBase:MDOA002940"/>